<comment type="caution">
    <text evidence="4">The sequence shown here is derived from an EMBL/GenBank/DDBJ whole genome shotgun (WGS) entry which is preliminary data.</text>
</comment>
<dbReference type="PATRIC" id="fig|857265.3.peg.1215"/>
<protein>
    <submittedName>
        <fullName evidence="4">3-oxoacyl-[acyl-carrier-protein] reductase FabG</fullName>
        <ecNumber evidence="4">1.1.1.100</ecNumber>
    </submittedName>
</protein>
<dbReference type="FunFam" id="3.40.50.720:FF:000084">
    <property type="entry name" value="Short-chain dehydrogenase reductase"/>
    <property type="match status" value="1"/>
</dbReference>
<evidence type="ECO:0000313" key="4">
    <source>
        <dbReference type="EMBL" id="KPC54166.1"/>
    </source>
</evidence>
<sequence length="242" mass="25370">MQRFEGKTVVITGGNSGIGLATAQRFAAEGARVFIAGRREAELQAAVRQIGHGAQAIQADVTRGEDLAALYATVKERAGVIDVLVAASGVSEHGLLDDTTEAHFDYHFDINVRGLVFTVQGALPLMPAGSAIVLIGSIAGSIGNAGYGTYSATKAAVRSYTRTWSKELAARGIRINTLSPGPIETPMFDSVTDEIREQFTQMVPLKRMGKPEEIAGVALFLASADSAYITGAELVADGGMIA</sequence>
<dbReference type="PRINTS" id="PR00081">
    <property type="entry name" value="GDHRDH"/>
</dbReference>
<dbReference type="EMBL" id="LAQT01000003">
    <property type="protein sequence ID" value="KPC54166.1"/>
    <property type="molecule type" value="Genomic_DNA"/>
</dbReference>
<keyword evidence="5" id="KW-1185">Reference proteome</keyword>
<evidence type="ECO:0000259" key="3">
    <source>
        <dbReference type="SMART" id="SM00822"/>
    </source>
</evidence>
<dbReference type="Pfam" id="PF13561">
    <property type="entry name" value="adh_short_C2"/>
    <property type="match status" value="1"/>
</dbReference>
<dbReference type="PRINTS" id="PR00080">
    <property type="entry name" value="SDRFAMILY"/>
</dbReference>
<dbReference type="GO" id="GO:0048038">
    <property type="term" value="F:quinone binding"/>
    <property type="evidence" value="ECO:0007669"/>
    <property type="project" value="TreeGrafter"/>
</dbReference>
<evidence type="ECO:0000256" key="1">
    <source>
        <dbReference type="ARBA" id="ARBA00006484"/>
    </source>
</evidence>
<dbReference type="PANTHER" id="PTHR42760">
    <property type="entry name" value="SHORT-CHAIN DEHYDROGENASES/REDUCTASES FAMILY MEMBER"/>
    <property type="match status" value="1"/>
</dbReference>
<dbReference type="SMART" id="SM00822">
    <property type="entry name" value="PKS_KR"/>
    <property type="match status" value="1"/>
</dbReference>
<evidence type="ECO:0000313" key="5">
    <source>
        <dbReference type="Proteomes" id="UP000037939"/>
    </source>
</evidence>
<comment type="similarity">
    <text evidence="1">Belongs to the short-chain dehydrogenases/reductases (SDR) family.</text>
</comment>
<dbReference type="GO" id="GO:0006633">
    <property type="term" value="P:fatty acid biosynthetic process"/>
    <property type="evidence" value="ECO:0007669"/>
    <property type="project" value="TreeGrafter"/>
</dbReference>
<dbReference type="Gene3D" id="3.40.50.720">
    <property type="entry name" value="NAD(P)-binding Rossmann-like Domain"/>
    <property type="match status" value="1"/>
</dbReference>
<feature type="domain" description="Ketoreductase" evidence="3">
    <location>
        <begin position="7"/>
        <end position="181"/>
    </location>
</feature>
<dbReference type="InterPro" id="IPR002347">
    <property type="entry name" value="SDR_fam"/>
</dbReference>
<dbReference type="InterPro" id="IPR020904">
    <property type="entry name" value="Sc_DH/Rdtase_CS"/>
</dbReference>
<dbReference type="InterPro" id="IPR036291">
    <property type="entry name" value="NAD(P)-bd_dom_sf"/>
</dbReference>
<name>A0A0N0XMH3_9NEIS</name>
<dbReference type="Proteomes" id="UP000037939">
    <property type="component" value="Unassembled WGS sequence"/>
</dbReference>
<dbReference type="AlphaFoldDB" id="A0A0N0XMH3"/>
<dbReference type="OrthoDB" id="9803333at2"/>
<dbReference type="SUPFAM" id="SSF51735">
    <property type="entry name" value="NAD(P)-binding Rossmann-fold domains"/>
    <property type="match status" value="1"/>
</dbReference>
<gene>
    <name evidence="4" type="primary">fabG_3</name>
    <name evidence="4" type="ORF">WG78_05935</name>
</gene>
<dbReference type="EC" id="1.1.1.100" evidence="4"/>
<organism evidence="4 5">
    <name type="scientific">Amantichitinum ursilacus</name>
    <dbReference type="NCBI Taxonomy" id="857265"/>
    <lineage>
        <taxon>Bacteria</taxon>
        <taxon>Pseudomonadati</taxon>
        <taxon>Pseudomonadota</taxon>
        <taxon>Betaproteobacteria</taxon>
        <taxon>Neisseriales</taxon>
        <taxon>Chitinibacteraceae</taxon>
        <taxon>Amantichitinum</taxon>
    </lineage>
</organism>
<accession>A0A0N0XMH3</accession>
<dbReference type="STRING" id="857265.WG78_05935"/>
<dbReference type="PANTHER" id="PTHR42760:SF133">
    <property type="entry name" value="3-OXOACYL-[ACYL-CARRIER-PROTEIN] REDUCTASE"/>
    <property type="match status" value="1"/>
</dbReference>
<dbReference type="PROSITE" id="PS00061">
    <property type="entry name" value="ADH_SHORT"/>
    <property type="match status" value="1"/>
</dbReference>
<reference evidence="4 5" key="1">
    <citation type="submission" date="2015-07" db="EMBL/GenBank/DDBJ databases">
        <title>Draft genome sequence of the Amantichitinum ursilacus IGB-41, a new chitin-degrading bacterium.</title>
        <authorList>
            <person name="Kirstahler P."/>
            <person name="Guenther M."/>
            <person name="Grumaz C."/>
            <person name="Rupp S."/>
            <person name="Zibek S."/>
            <person name="Sohn K."/>
        </authorList>
    </citation>
    <scope>NUCLEOTIDE SEQUENCE [LARGE SCALE GENOMIC DNA]</scope>
    <source>
        <strain evidence="4 5">IGB-41</strain>
    </source>
</reference>
<dbReference type="RefSeq" id="WP_053936860.1">
    <property type="nucleotide sequence ID" value="NZ_LAQT01000003.1"/>
</dbReference>
<dbReference type="CDD" id="cd05233">
    <property type="entry name" value="SDR_c"/>
    <property type="match status" value="1"/>
</dbReference>
<dbReference type="GO" id="GO:0004316">
    <property type="term" value="F:3-oxoacyl-[acyl-carrier-protein] reductase (NADPH) activity"/>
    <property type="evidence" value="ECO:0007669"/>
    <property type="project" value="UniProtKB-EC"/>
</dbReference>
<keyword evidence="2 4" id="KW-0560">Oxidoreductase</keyword>
<dbReference type="InterPro" id="IPR057326">
    <property type="entry name" value="KR_dom"/>
</dbReference>
<proteinExistence type="inferred from homology"/>
<evidence type="ECO:0000256" key="2">
    <source>
        <dbReference type="ARBA" id="ARBA00023002"/>
    </source>
</evidence>